<dbReference type="PRINTS" id="PR01950">
    <property type="entry name" value="LANCSUPER"/>
</dbReference>
<reference evidence="3" key="1">
    <citation type="submission" date="2009-03" db="EMBL/GenBank/DDBJ databases">
        <title>Caligus clemensi ESTs and full-length cDNAs.</title>
        <authorList>
            <person name="Yasuike M."/>
            <person name="von Schalburg K."/>
            <person name="Cooper G."/>
            <person name="Leong J."/>
            <person name="Jones S.R.M."/>
            <person name="Koop B.F."/>
        </authorList>
    </citation>
    <scope>NUCLEOTIDE SEQUENCE</scope>
    <source>
        <tissue evidence="3">Whole</tissue>
    </source>
</reference>
<organism evidence="3">
    <name type="scientific">Caligus clemensi</name>
    <name type="common">Sea louse</name>
    <dbReference type="NCBI Taxonomy" id="344056"/>
    <lineage>
        <taxon>Eukaryota</taxon>
        <taxon>Metazoa</taxon>
        <taxon>Ecdysozoa</taxon>
        <taxon>Arthropoda</taxon>
        <taxon>Crustacea</taxon>
        <taxon>Multicrustacea</taxon>
        <taxon>Hexanauplia</taxon>
        <taxon>Copepoda</taxon>
        <taxon>Siphonostomatoida</taxon>
        <taxon>Caligidae</taxon>
        <taxon>Caligus</taxon>
    </lineage>
</organism>
<dbReference type="SMART" id="SM01260">
    <property type="entry name" value="LANC_like"/>
    <property type="match status" value="1"/>
</dbReference>
<dbReference type="GO" id="GO:0031179">
    <property type="term" value="P:peptide modification"/>
    <property type="evidence" value="ECO:0007669"/>
    <property type="project" value="InterPro"/>
</dbReference>
<evidence type="ECO:0000256" key="1">
    <source>
        <dbReference type="ARBA" id="ARBA00007179"/>
    </source>
</evidence>
<keyword evidence="2" id="KW-0862">Zinc</keyword>
<feature type="binding site" evidence="2">
    <location>
        <position position="324"/>
    </location>
    <ligand>
        <name>Zn(2+)</name>
        <dbReference type="ChEBI" id="CHEBI:29105"/>
    </ligand>
</feature>
<accession>C1C096</accession>
<dbReference type="SUPFAM" id="SSF158745">
    <property type="entry name" value="LanC-like"/>
    <property type="match status" value="1"/>
</dbReference>
<dbReference type="EMBL" id="BT080275">
    <property type="protein sequence ID" value="ACO14699.1"/>
    <property type="molecule type" value="mRNA"/>
</dbReference>
<feature type="binding site" evidence="2">
    <location>
        <position position="323"/>
    </location>
    <ligand>
        <name>Zn(2+)</name>
        <dbReference type="ChEBI" id="CHEBI:29105"/>
    </ligand>
</feature>
<dbReference type="InterPro" id="IPR020464">
    <property type="entry name" value="LanC-like_prot_euk"/>
</dbReference>
<name>C1C096_CALCM</name>
<dbReference type="PANTHER" id="PTHR12736:SF7">
    <property type="entry name" value="LANC-LIKE PROTEIN 3"/>
    <property type="match status" value="1"/>
</dbReference>
<dbReference type="GO" id="GO:0046872">
    <property type="term" value="F:metal ion binding"/>
    <property type="evidence" value="ECO:0007669"/>
    <property type="project" value="UniProtKB-KW"/>
</dbReference>
<feature type="binding site" evidence="2">
    <location>
        <position position="277"/>
    </location>
    <ligand>
        <name>Zn(2+)</name>
        <dbReference type="ChEBI" id="CHEBI:29105"/>
    </ligand>
</feature>
<dbReference type="GO" id="GO:0005886">
    <property type="term" value="C:plasma membrane"/>
    <property type="evidence" value="ECO:0007669"/>
    <property type="project" value="TreeGrafter"/>
</dbReference>
<dbReference type="Pfam" id="PF05147">
    <property type="entry name" value="LANC_like"/>
    <property type="match status" value="1"/>
</dbReference>
<dbReference type="GO" id="GO:0005975">
    <property type="term" value="P:carbohydrate metabolic process"/>
    <property type="evidence" value="ECO:0007669"/>
    <property type="project" value="InterPro"/>
</dbReference>
<dbReference type="PANTHER" id="PTHR12736">
    <property type="entry name" value="LANC-LIKE PROTEIN"/>
    <property type="match status" value="1"/>
</dbReference>
<comment type="similarity">
    <text evidence="1">Belongs to the LanC-like protein family.</text>
</comment>
<dbReference type="PRINTS" id="PR01951">
    <property type="entry name" value="LANCEUKARYTE"/>
</dbReference>
<evidence type="ECO:0000256" key="2">
    <source>
        <dbReference type="PIRSR" id="PIRSR607822-1"/>
    </source>
</evidence>
<dbReference type="InterPro" id="IPR012341">
    <property type="entry name" value="6hp_glycosidase-like_sf"/>
</dbReference>
<dbReference type="CDD" id="cd04794">
    <property type="entry name" value="euk_LANCL"/>
    <property type="match status" value="1"/>
</dbReference>
<dbReference type="AlphaFoldDB" id="C1C096"/>
<evidence type="ECO:0000313" key="3">
    <source>
        <dbReference type="EMBL" id="ACO14699.1"/>
    </source>
</evidence>
<proteinExistence type="evidence at transcript level"/>
<dbReference type="Gene3D" id="1.50.10.10">
    <property type="match status" value="1"/>
</dbReference>
<dbReference type="InterPro" id="IPR007822">
    <property type="entry name" value="LANC-like"/>
</dbReference>
<keyword evidence="2" id="KW-0479">Metal-binding</keyword>
<gene>
    <name evidence="3" type="primary">LANC1</name>
</gene>
<sequence length="401" mass="45030">MLSNSRSDKRFLDNPYPDFHESALTNSYLDSATFPNSDNGYRQLSLESSLGKKIQKASQRCVDLIHEAYFCQGGRRSDHSVYTGLSGILYSYHVLGNDIEEPWIQECLQSKSLKKRLGYLGGISGPLAFAASYSSQKSVYLKELLALKESKLFHESPEEFLYGKAGFLFALLLVKKNNPEFAEIDDVIESVISVIVKIGSRDQGSLYYEWHGKEYLGAAHGYAGILSSLLRARSHLSPPQLDMIRGKIEELILLQYPSGNFPSSISSSNGDRLVHWCHGAPGFVDLYLLSYDTFQDHKYLQIADKCLDVIWERGLLKKGFGLCHGSAGNGYAFLLAYKATKNTTHLYRALRFAEWCSDFENPGVGTPDRPYSLFEGLAGNAFFLHHIQQPLSEVYFPCYSI</sequence>
<protein>
    <submittedName>
        <fullName evidence="3">LanC-like protein 1</fullName>
    </submittedName>
</protein>